<sequence length="184" mass="20412">MERVIFGPVGMIDGEKGVGTGMKAMSSIIQTGIKVRESGDKPTCSWKENWCWPGTCVGHLAKNCVCSVDFYKSSSNPARCELLKKPHIETCRIGAESDRGEVGNSTSHGECQNEESTYINFQPKSMSFKLITAFETPKGLPEKPTHIQEYHFGVVHAEVLLYKENIYGKCENSISILDFVLLLC</sequence>
<name>K1P7W1_MAGGI</name>
<evidence type="ECO:0000313" key="1">
    <source>
        <dbReference type="EMBL" id="EKC17648.1"/>
    </source>
</evidence>
<protein>
    <submittedName>
        <fullName evidence="1">Uncharacterized protein</fullName>
    </submittedName>
</protein>
<dbReference type="HOGENOM" id="CLU_1469593_0_0_1"/>
<gene>
    <name evidence="1" type="ORF">CGI_10000409</name>
</gene>
<reference evidence="1" key="1">
    <citation type="journal article" date="2012" name="Nature">
        <title>The oyster genome reveals stress adaptation and complexity of shell formation.</title>
        <authorList>
            <person name="Zhang G."/>
            <person name="Fang X."/>
            <person name="Guo X."/>
            <person name="Li L."/>
            <person name="Luo R."/>
            <person name="Xu F."/>
            <person name="Yang P."/>
            <person name="Zhang L."/>
            <person name="Wang X."/>
            <person name="Qi H."/>
            <person name="Xiong Z."/>
            <person name="Que H."/>
            <person name="Xie Y."/>
            <person name="Holland P.W."/>
            <person name="Paps J."/>
            <person name="Zhu Y."/>
            <person name="Wu F."/>
            <person name="Chen Y."/>
            <person name="Wang J."/>
            <person name="Peng C."/>
            <person name="Meng J."/>
            <person name="Yang L."/>
            <person name="Liu J."/>
            <person name="Wen B."/>
            <person name="Zhang N."/>
            <person name="Huang Z."/>
            <person name="Zhu Q."/>
            <person name="Feng Y."/>
            <person name="Mount A."/>
            <person name="Hedgecock D."/>
            <person name="Xu Z."/>
            <person name="Liu Y."/>
            <person name="Domazet-Loso T."/>
            <person name="Du Y."/>
            <person name="Sun X."/>
            <person name="Zhang S."/>
            <person name="Liu B."/>
            <person name="Cheng P."/>
            <person name="Jiang X."/>
            <person name="Li J."/>
            <person name="Fan D."/>
            <person name="Wang W."/>
            <person name="Fu W."/>
            <person name="Wang T."/>
            <person name="Wang B."/>
            <person name="Zhang J."/>
            <person name="Peng Z."/>
            <person name="Li Y."/>
            <person name="Li N."/>
            <person name="Wang J."/>
            <person name="Chen M."/>
            <person name="He Y."/>
            <person name="Tan F."/>
            <person name="Song X."/>
            <person name="Zheng Q."/>
            <person name="Huang R."/>
            <person name="Yang H."/>
            <person name="Du X."/>
            <person name="Chen L."/>
            <person name="Yang M."/>
            <person name="Gaffney P.M."/>
            <person name="Wang S."/>
            <person name="Luo L."/>
            <person name="She Z."/>
            <person name="Ming Y."/>
            <person name="Huang W."/>
            <person name="Zhang S."/>
            <person name="Huang B."/>
            <person name="Zhang Y."/>
            <person name="Qu T."/>
            <person name="Ni P."/>
            <person name="Miao G."/>
            <person name="Wang J."/>
            <person name="Wang Q."/>
            <person name="Steinberg C.E."/>
            <person name="Wang H."/>
            <person name="Li N."/>
            <person name="Qian L."/>
            <person name="Zhang G."/>
            <person name="Li Y."/>
            <person name="Yang H."/>
            <person name="Liu X."/>
            <person name="Wang J."/>
            <person name="Yin Y."/>
            <person name="Wang J."/>
        </authorList>
    </citation>
    <scope>NUCLEOTIDE SEQUENCE [LARGE SCALE GENOMIC DNA]</scope>
    <source>
        <strain evidence="1">05x7-T-G4-1.051#20</strain>
    </source>
</reference>
<organism evidence="1">
    <name type="scientific">Magallana gigas</name>
    <name type="common">Pacific oyster</name>
    <name type="synonym">Crassostrea gigas</name>
    <dbReference type="NCBI Taxonomy" id="29159"/>
    <lineage>
        <taxon>Eukaryota</taxon>
        <taxon>Metazoa</taxon>
        <taxon>Spiralia</taxon>
        <taxon>Lophotrochozoa</taxon>
        <taxon>Mollusca</taxon>
        <taxon>Bivalvia</taxon>
        <taxon>Autobranchia</taxon>
        <taxon>Pteriomorphia</taxon>
        <taxon>Ostreida</taxon>
        <taxon>Ostreoidea</taxon>
        <taxon>Ostreidae</taxon>
        <taxon>Magallana</taxon>
    </lineage>
</organism>
<proteinExistence type="predicted"/>
<accession>K1P7W1</accession>
<dbReference type="EMBL" id="JH822383">
    <property type="protein sequence ID" value="EKC17648.1"/>
    <property type="molecule type" value="Genomic_DNA"/>
</dbReference>
<dbReference type="InParanoid" id="K1P7W1"/>
<dbReference type="AlphaFoldDB" id="K1P7W1"/>